<dbReference type="EC" id="3.6.4.13" evidence="1"/>
<accession>A0ACC2S3F0</accession>
<keyword evidence="1" id="KW-0378">Hydrolase</keyword>
<organism evidence="1 2">
    <name type="scientific">Entomophthora muscae</name>
    <dbReference type="NCBI Taxonomy" id="34485"/>
    <lineage>
        <taxon>Eukaryota</taxon>
        <taxon>Fungi</taxon>
        <taxon>Fungi incertae sedis</taxon>
        <taxon>Zoopagomycota</taxon>
        <taxon>Entomophthoromycotina</taxon>
        <taxon>Entomophthoromycetes</taxon>
        <taxon>Entomophthorales</taxon>
        <taxon>Entomophthoraceae</taxon>
        <taxon>Entomophthora</taxon>
    </lineage>
</organism>
<evidence type="ECO:0000313" key="1">
    <source>
        <dbReference type="EMBL" id="KAJ9056904.1"/>
    </source>
</evidence>
<dbReference type="EMBL" id="QTSX02005853">
    <property type="protein sequence ID" value="KAJ9056904.1"/>
    <property type="molecule type" value="Genomic_DNA"/>
</dbReference>
<keyword evidence="2" id="KW-1185">Reference proteome</keyword>
<sequence length="549" mass="61469">MDAFFSLSSGAKFNKKKFSKDVELFQSKKVINVKRGETILDKTTLPAELDFFNSNPVNVNNVKASIKEKENSSESDEDVIEPINTKAEAEAFRSSYKIKVYGSDVPHPLKDFTQLINRTDISKLQKNLKELPYSELTPIQMQAIPIILENRDILACAPTGTGKTMAFAIPTLMNLKVPSKEGYRALVVSPTRELALQIHNQFQRLATGTSFRIQHLTKATAAALNQPAECRPKFDVLITTPLRLVHAIKEKKIDLTKVTQLVLDEADKLFEMGFIEQVDDIIAACTSSSLRKALFSATIPSGVETLASSIMNDVIRVIHGTKDGATELIQQELVYAGQESGKVIALRNIIRKGLLPPAIIFVQSVERAQQLYKELVYDNLHVDVIHSDRPQSHRDSVLARFRQGDVWILIATDILARGLDFRGVNLVINYDFPQTIQSYVHRIGRTGRAGRPGRAVTFFTDVDAEYLRSVANVMAQSGCSVPDWMLKLKKPSQDAKKKLKRKPTERDDIIAQPKSVLRDQKKKKEMIAASKRRHSSKDLSSKDLKSNDS</sequence>
<protein>
    <submittedName>
        <fullName evidence="1">RNA-dependent ATPase rok1</fullName>
        <ecNumber evidence="1">3.6.4.13</ecNumber>
    </submittedName>
</protein>
<reference evidence="1" key="1">
    <citation type="submission" date="2022-04" db="EMBL/GenBank/DDBJ databases">
        <title>Genome of the entomopathogenic fungus Entomophthora muscae.</title>
        <authorList>
            <person name="Elya C."/>
            <person name="Lovett B.R."/>
            <person name="Lee E."/>
            <person name="Macias A.M."/>
            <person name="Hajek A.E."/>
            <person name="De Bivort B.L."/>
            <person name="Kasson M.T."/>
            <person name="De Fine Licht H.H."/>
            <person name="Stajich J.E."/>
        </authorList>
    </citation>
    <scope>NUCLEOTIDE SEQUENCE</scope>
    <source>
        <strain evidence="1">Berkeley</strain>
    </source>
</reference>
<dbReference type="Proteomes" id="UP001165960">
    <property type="component" value="Unassembled WGS sequence"/>
</dbReference>
<gene>
    <name evidence="1" type="primary">ROK1_1</name>
    <name evidence="1" type="ORF">DSO57_1027917</name>
</gene>
<name>A0ACC2S3F0_9FUNG</name>
<proteinExistence type="predicted"/>
<comment type="caution">
    <text evidence="1">The sequence shown here is derived from an EMBL/GenBank/DDBJ whole genome shotgun (WGS) entry which is preliminary data.</text>
</comment>
<evidence type="ECO:0000313" key="2">
    <source>
        <dbReference type="Proteomes" id="UP001165960"/>
    </source>
</evidence>